<reference evidence="4 7" key="2">
    <citation type="submission" date="2015-04" db="EMBL/GenBank/DDBJ databases">
        <title>Genome sequence of Mycobacterium obuense UC1.</title>
        <authorList>
            <person name="Greninger A.L."/>
            <person name="Cunningham G."/>
            <person name="Chiu C.Y."/>
            <person name="Miller S."/>
        </authorList>
    </citation>
    <scope>NUCLEOTIDE SEQUENCE [LARGE SCALE GENOMIC DNA]</scope>
    <source>
        <strain evidence="4 7">UC1</strain>
    </source>
</reference>
<name>A0A0J6W160_9MYCO</name>
<keyword evidence="4" id="KW-0472">Membrane</keyword>
<evidence type="ECO:0000313" key="5">
    <source>
        <dbReference type="EMBL" id="KMO76129.1"/>
    </source>
</evidence>
<sequence length="74" mass="8675">MDCYELVELITAYFDGALDVVTHQRFEQHLIGCDGCMTYLQQFRTTVRTLSALCDDDVAPQLRDRLLDAFRDWR</sequence>
<dbReference type="InterPro" id="IPR041916">
    <property type="entry name" value="Anti_sigma_zinc_sf"/>
</dbReference>
<gene>
    <name evidence="6" type="ORF">EUA04_05320</name>
    <name evidence="5" type="ORF">MOBUDSM44075_02659</name>
    <name evidence="4" type="ORF">WN67_21005</name>
</gene>
<evidence type="ECO:0000313" key="6">
    <source>
        <dbReference type="EMBL" id="TDL12619.1"/>
    </source>
</evidence>
<keyword evidence="7" id="KW-1185">Reference proteome</keyword>
<evidence type="ECO:0000256" key="1">
    <source>
        <dbReference type="ARBA" id="ARBA00023015"/>
    </source>
</evidence>
<dbReference type="Proteomes" id="UP000294952">
    <property type="component" value="Unassembled WGS sequence"/>
</dbReference>
<dbReference type="Proteomes" id="UP000034150">
    <property type="component" value="Unassembled WGS sequence"/>
</dbReference>
<dbReference type="InterPro" id="IPR027383">
    <property type="entry name" value="Znf_put"/>
</dbReference>
<reference evidence="6 9" key="3">
    <citation type="submission" date="2019-01" db="EMBL/GenBank/DDBJ databases">
        <title>High-quality-draft genome sequences of five non-tuberculosis mycobacteriaceae isolated from a nosocomial environment.</title>
        <authorList>
            <person name="Tiago I."/>
            <person name="Alarico S."/>
            <person name="Pereira S.G."/>
            <person name="Coelho C."/>
            <person name="Maranha A."/>
            <person name="Empadinhas N."/>
        </authorList>
    </citation>
    <scope>NUCLEOTIDE SEQUENCE [LARGE SCALE GENOMIC DNA]</scope>
    <source>
        <strain evidence="6 9">22DIII</strain>
    </source>
</reference>
<evidence type="ECO:0000313" key="7">
    <source>
        <dbReference type="Proteomes" id="UP000034150"/>
    </source>
</evidence>
<dbReference type="Proteomes" id="UP000036313">
    <property type="component" value="Unassembled WGS sequence"/>
</dbReference>
<dbReference type="OrthoDB" id="129419at2"/>
<dbReference type="STRING" id="1807.MOBUDSM44075_02659"/>
<evidence type="ECO:0000256" key="2">
    <source>
        <dbReference type="ARBA" id="ARBA00023163"/>
    </source>
</evidence>
<keyword evidence="4" id="KW-0812">Transmembrane</keyword>
<proteinExistence type="predicted"/>
<dbReference type="EMBL" id="LAUZ02000084">
    <property type="protein sequence ID" value="KKF00013.1"/>
    <property type="molecule type" value="Genomic_DNA"/>
</dbReference>
<evidence type="ECO:0000313" key="8">
    <source>
        <dbReference type="Proteomes" id="UP000036313"/>
    </source>
</evidence>
<protein>
    <submittedName>
        <fullName evidence="4">Transmembrane anti-sigma factor</fullName>
    </submittedName>
    <submittedName>
        <fullName evidence="6">Zf-HC2 domain-containing protein</fullName>
    </submittedName>
</protein>
<evidence type="ECO:0000313" key="4">
    <source>
        <dbReference type="EMBL" id="KKF00013.1"/>
    </source>
</evidence>
<evidence type="ECO:0000259" key="3">
    <source>
        <dbReference type="Pfam" id="PF13490"/>
    </source>
</evidence>
<reference evidence="5 8" key="1">
    <citation type="journal article" date="2015" name="Genome Biol. Evol.">
        <title>Characterization of Three Mycobacterium spp. with Potential Use in Bioremediation by Genome Sequencing and Comparative Genomics.</title>
        <authorList>
            <person name="Das S."/>
            <person name="Pettersson B.M."/>
            <person name="Behra P.R."/>
            <person name="Ramesh M."/>
            <person name="Dasgupta S."/>
            <person name="Bhattacharya A."/>
            <person name="Kirsebom L.A."/>
        </authorList>
    </citation>
    <scope>NUCLEOTIDE SEQUENCE [LARGE SCALE GENOMIC DNA]</scope>
    <source>
        <strain evidence="5 8">DSM 44075</strain>
    </source>
</reference>
<dbReference type="PATRIC" id="fig|1807.13.peg.5054"/>
<organism evidence="5 8">
    <name type="scientific">Mycolicibacterium obuense</name>
    <dbReference type="NCBI Taxonomy" id="1807"/>
    <lineage>
        <taxon>Bacteria</taxon>
        <taxon>Bacillati</taxon>
        <taxon>Actinomycetota</taxon>
        <taxon>Actinomycetes</taxon>
        <taxon>Mycobacteriales</taxon>
        <taxon>Mycobacteriaceae</taxon>
        <taxon>Mycolicibacterium</taxon>
    </lineage>
</organism>
<evidence type="ECO:0000313" key="9">
    <source>
        <dbReference type="Proteomes" id="UP000294952"/>
    </source>
</evidence>
<dbReference type="EMBL" id="JYNU01000014">
    <property type="protein sequence ID" value="KMO76129.1"/>
    <property type="molecule type" value="Genomic_DNA"/>
</dbReference>
<keyword evidence="2" id="KW-0804">Transcription</keyword>
<accession>A0A0J6W160</accession>
<keyword evidence="1" id="KW-0805">Transcription regulation</keyword>
<dbReference type="EMBL" id="SDLP01000001">
    <property type="protein sequence ID" value="TDL12619.1"/>
    <property type="molecule type" value="Genomic_DNA"/>
</dbReference>
<dbReference type="Gene3D" id="1.10.10.1320">
    <property type="entry name" value="Anti-sigma factor, zinc-finger domain"/>
    <property type="match status" value="1"/>
</dbReference>
<dbReference type="AlphaFoldDB" id="A0A0J6W160"/>
<dbReference type="Pfam" id="PF13490">
    <property type="entry name" value="zf-HC2"/>
    <property type="match status" value="1"/>
</dbReference>
<comment type="caution">
    <text evidence="5">The sequence shown here is derived from an EMBL/GenBank/DDBJ whole genome shotgun (WGS) entry which is preliminary data.</text>
</comment>
<feature type="domain" description="Putative zinc-finger" evidence="3">
    <location>
        <begin position="3"/>
        <end position="36"/>
    </location>
</feature>